<dbReference type="Proteomes" id="UP000031838">
    <property type="component" value="Chromosome 1"/>
</dbReference>
<dbReference type="Pfam" id="PF07690">
    <property type="entry name" value="MFS_1"/>
    <property type="match status" value="1"/>
</dbReference>
<comment type="subcellular location">
    <subcellularLocation>
        <location evidence="1">Cell membrane</location>
        <topology evidence="1">Multi-pass membrane protein</topology>
    </subcellularLocation>
</comment>
<evidence type="ECO:0000256" key="3">
    <source>
        <dbReference type="ARBA" id="ARBA00022448"/>
    </source>
</evidence>
<dbReference type="InterPro" id="IPR011701">
    <property type="entry name" value="MFS"/>
</dbReference>
<name>A0A0B6RJZ4_BURPL</name>
<keyword evidence="5 8" id="KW-0812">Transmembrane</keyword>
<dbReference type="EMBL" id="CP002580">
    <property type="protein sequence ID" value="AJK45647.1"/>
    <property type="molecule type" value="Genomic_DNA"/>
</dbReference>
<keyword evidence="3" id="KW-0813">Transport</keyword>
<accession>A0A0B6RJZ4</accession>
<proteinExistence type="inferred from homology"/>
<dbReference type="PANTHER" id="PTHR43271">
    <property type="entry name" value="BLL2771 PROTEIN"/>
    <property type="match status" value="1"/>
</dbReference>
<organism evidence="9 10">
    <name type="scientific">Burkholderia plantarii</name>
    <dbReference type="NCBI Taxonomy" id="41899"/>
    <lineage>
        <taxon>Bacteria</taxon>
        <taxon>Pseudomonadati</taxon>
        <taxon>Pseudomonadota</taxon>
        <taxon>Betaproteobacteria</taxon>
        <taxon>Burkholderiales</taxon>
        <taxon>Burkholderiaceae</taxon>
        <taxon>Burkholderia</taxon>
    </lineage>
</organism>
<evidence type="ECO:0000256" key="6">
    <source>
        <dbReference type="ARBA" id="ARBA00022989"/>
    </source>
</evidence>
<evidence type="ECO:0000256" key="4">
    <source>
        <dbReference type="ARBA" id="ARBA00022475"/>
    </source>
</evidence>
<evidence type="ECO:0000313" key="9">
    <source>
        <dbReference type="EMBL" id="AJK45647.1"/>
    </source>
</evidence>
<evidence type="ECO:0000256" key="7">
    <source>
        <dbReference type="ARBA" id="ARBA00023136"/>
    </source>
</evidence>
<feature type="transmembrane region" description="Helical" evidence="8">
    <location>
        <begin position="176"/>
        <end position="196"/>
    </location>
</feature>
<keyword evidence="4" id="KW-1003">Cell membrane</keyword>
<dbReference type="GO" id="GO:0022857">
    <property type="term" value="F:transmembrane transporter activity"/>
    <property type="evidence" value="ECO:0007669"/>
    <property type="project" value="InterPro"/>
</dbReference>
<dbReference type="GO" id="GO:0005886">
    <property type="term" value="C:plasma membrane"/>
    <property type="evidence" value="ECO:0007669"/>
    <property type="project" value="UniProtKB-SubCell"/>
</dbReference>
<dbReference type="Gene3D" id="1.20.1250.20">
    <property type="entry name" value="MFS general substrate transporter like domains"/>
    <property type="match status" value="1"/>
</dbReference>
<keyword evidence="10" id="KW-1185">Reference proteome</keyword>
<feature type="transmembrane region" description="Helical" evidence="8">
    <location>
        <begin position="125"/>
        <end position="144"/>
    </location>
</feature>
<keyword evidence="6 8" id="KW-1133">Transmembrane helix</keyword>
<feature type="transmembrane region" description="Helical" evidence="8">
    <location>
        <begin position="43"/>
        <end position="63"/>
    </location>
</feature>
<reference evidence="10" key="1">
    <citation type="submission" date="2011-03" db="EMBL/GenBank/DDBJ databases">
        <authorList>
            <person name="Voget S."/>
            <person name="Streit W.R."/>
            <person name="Jaeger K.E."/>
            <person name="Daniel R."/>
        </authorList>
    </citation>
    <scope>NUCLEOTIDE SEQUENCE [LARGE SCALE GENOMIC DNA]</scope>
    <source>
        <strain evidence="10">PG1</strain>
    </source>
</reference>
<dbReference type="AlphaFoldDB" id="A0A0B6RJZ4"/>
<dbReference type="HOGENOM" id="CLU_1318890_0_0_4"/>
<dbReference type="InterPro" id="IPR036259">
    <property type="entry name" value="MFS_trans_sf"/>
</dbReference>
<dbReference type="PANTHER" id="PTHR43271:SF2">
    <property type="entry name" value="BLL2771 PROTEIN"/>
    <property type="match status" value="1"/>
</dbReference>
<evidence type="ECO:0000256" key="8">
    <source>
        <dbReference type="SAM" id="Phobius"/>
    </source>
</evidence>
<evidence type="ECO:0000256" key="2">
    <source>
        <dbReference type="ARBA" id="ARBA00008335"/>
    </source>
</evidence>
<keyword evidence="7 8" id="KW-0472">Membrane</keyword>
<evidence type="ECO:0000256" key="5">
    <source>
        <dbReference type="ARBA" id="ARBA00022692"/>
    </source>
</evidence>
<feature type="transmembrane region" description="Helical" evidence="8">
    <location>
        <begin position="92"/>
        <end position="113"/>
    </location>
</feature>
<dbReference type="KEGG" id="bgp:BGL_1c11250"/>
<gene>
    <name evidence="9" type="ORF">BGL_1c11250</name>
</gene>
<evidence type="ECO:0000313" key="10">
    <source>
        <dbReference type="Proteomes" id="UP000031838"/>
    </source>
</evidence>
<comment type="similarity">
    <text evidence="2">Belongs to the major facilitator superfamily.</text>
</comment>
<reference evidence="9 10" key="2">
    <citation type="journal article" date="2016" name="Appl. Microbiol. Biotechnol.">
        <title>Mutations improving production and secretion of extracellular lipase by Burkholderia glumae PG1.</title>
        <authorList>
            <person name="Knapp A."/>
            <person name="Voget S."/>
            <person name="Gao R."/>
            <person name="Zaburannyi N."/>
            <person name="Krysciak D."/>
            <person name="Breuer M."/>
            <person name="Hauer B."/>
            <person name="Streit W.R."/>
            <person name="Muller R."/>
            <person name="Daniel R."/>
            <person name="Jaeger K.E."/>
        </authorList>
    </citation>
    <scope>NUCLEOTIDE SEQUENCE [LARGE SCALE GENOMIC DNA]</scope>
    <source>
        <strain evidence="9 10">PG1</strain>
    </source>
</reference>
<sequence length="208" mass="22177">MANFISISASIHGIETIASLRAGRRANRVVIPASATDLHGWRAAFRVLVAMILAGGACVRLLPPRARYFERQRRIDPGLLAMARHPRNPRLMAIYACAFNLFVFVSAFTHITFELVQPPFGPGRAALGLMFLPNLFGAVANPFAGRWMGRVGYRTGLIAALAIDTLGILLTRVPNLVVALIGVFVAQTAATGRMGVVAGKAKSSAAGV</sequence>
<evidence type="ECO:0000256" key="1">
    <source>
        <dbReference type="ARBA" id="ARBA00004651"/>
    </source>
</evidence>
<protein>
    <submittedName>
        <fullName evidence="9">Major facilitator superfamily MFS-1 transporter</fullName>
    </submittedName>
</protein>
<dbReference type="SUPFAM" id="SSF103473">
    <property type="entry name" value="MFS general substrate transporter"/>
    <property type="match status" value="1"/>
</dbReference>